<sequence length="1129" mass="121572">MSSFMQDLASDMEFGLAQRLETARLYLELNHDENEIRRVQELYGRLARSAVDHGVFGQVAARYPAITLCALCGHAALGYEAGAFWESFWERAEVPREQRREEQVRHAVPGLLAKFGLVDFDGLAGPEYLARLAMQAGIPVHCLEDLVGVIEDHVRAGREESGAEVLAWLTASGMEHRLTVLDAPVQNFLRHGGVTARAILDRIIEFLKFTQTSPEVWNDLELVTETTGLPTLLLDALIDRVHRRPFLAQADGGSADGARRARTPELRLSADDGAVEVLLPYPGGDSPWRVTMGGSTQAVPVAREWGVIDAGDQPPTPVAVPGPVPNVVARWESEPARAVTVVDPADPLLLFRLDGRLLRPTSVLPQGEVTAVWPGDATVVGVADDGAKAPVRVIDQLSPPDGWRGWRRATIDIAGCAGLRVVRGELLGPVRRAAAAGAPRVTLRPPVPGVRTTGGAAVFADGPVVSLPAGAGACTVTVNRTGDLRVLTSVDLPVTGVAHEVSPFDALSAGLGHFDVRVRRAVGDEQVVQCFVAVGLTARFSSPLRIPVAGGLSEVTAEFSTKPGVSVDRTRIPFGTADRTLPLEVCAEGHSARLMVTPLHVELRYRDGAVPGPWRSTAVQVVPDELATEGFFELRVPVDAVVTFVVRDTAKVERQREDVKRTPEGLYRVSTRLLADTAVALIRCDVIARIVHDGGTRSVVVARVGPARLCSRVDLVDGHLVFADLSASSDVAAAVWLEAAPWRGAQTVEIADGRAALPEESIGAGPLRVDVFVDDPWALGAAPEHPGEDAFRVLQPGWPLDDDAGREALSRFLSGDGDLDDLTGALDVVWDALRSELLDRDTVDVLTRHLCAHPRRGVESLGDATMTHAQMVRWLVGSGLATRGFTPEFTYSGTYPNPLVGCLVRLADLTETEFAEEYEGERGEIVAYLRANGGDEMINLLRTGRMMRPVDGVMDETAAKLAEMPRGAVDEMLSTLNLVPVGLLHPDSRLEAVVGAFDHRTDWNDDPAVAALLGATRSLLREVRRACPDLADLIDLRNEALDGVSGLDNRRWLLLSVQSLSLAAAARLIAWGLRSEAILPERVREAWSRMAELFPDVVAADLLIADAAIAHQQHPRMIGAGPTTGAHDD</sequence>
<protein>
    <submittedName>
        <fullName evidence="1">Uncharacterized protein</fullName>
    </submittedName>
</protein>
<keyword evidence="2" id="KW-1185">Reference proteome</keyword>
<dbReference type="RefSeq" id="WP_344989283.1">
    <property type="nucleotide sequence ID" value="NZ_BAABFR010000001.1"/>
</dbReference>
<name>A0ABP8J145_9ACTN</name>
<evidence type="ECO:0000313" key="1">
    <source>
        <dbReference type="EMBL" id="GAA4382682.1"/>
    </source>
</evidence>
<accession>A0ABP8J145</accession>
<dbReference type="EMBL" id="BAABFR010000001">
    <property type="protein sequence ID" value="GAA4382682.1"/>
    <property type="molecule type" value="Genomic_DNA"/>
</dbReference>
<comment type="caution">
    <text evidence="1">The sequence shown here is derived from an EMBL/GenBank/DDBJ whole genome shotgun (WGS) entry which is preliminary data.</text>
</comment>
<reference evidence="2" key="1">
    <citation type="journal article" date="2019" name="Int. J. Syst. Evol. Microbiol.">
        <title>The Global Catalogue of Microorganisms (GCM) 10K type strain sequencing project: providing services to taxonomists for standard genome sequencing and annotation.</title>
        <authorList>
            <consortium name="The Broad Institute Genomics Platform"/>
            <consortium name="The Broad Institute Genome Sequencing Center for Infectious Disease"/>
            <person name="Wu L."/>
            <person name="Ma J."/>
        </authorList>
    </citation>
    <scope>NUCLEOTIDE SEQUENCE [LARGE SCALE GENOMIC DNA]</scope>
    <source>
        <strain evidence="2">JCM 17688</strain>
    </source>
</reference>
<dbReference type="Proteomes" id="UP001500635">
    <property type="component" value="Unassembled WGS sequence"/>
</dbReference>
<gene>
    <name evidence="1" type="ORF">GCM10023147_00730</name>
</gene>
<proteinExistence type="predicted"/>
<organism evidence="1 2">
    <name type="scientific">Tsukamurella soli</name>
    <dbReference type="NCBI Taxonomy" id="644556"/>
    <lineage>
        <taxon>Bacteria</taxon>
        <taxon>Bacillati</taxon>
        <taxon>Actinomycetota</taxon>
        <taxon>Actinomycetes</taxon>
        <taxon>Mycobacteriales</taxon>
        <taxon>Tsukamurellaceae</taxon>
        <taxon>Tsukamurella</taxon>
    </lineage>
</organism>
<evidence type="ECO:0000313" key="2">
    <source>
        <dbReference type="Proteomes" id="UP001500635"/>
    </source>
</evidence>